<dbReference type="Pfam" id="PF16670">
    <property type="entry name" value="PI-PLC-C1"/>
    <property type="match status" value="1"/>
</dbReference>
<dbReference type="Gene3D" id="3.20.20.190">
    <property type="entry name" value="Phosphatidylinositol (PI) phosphodiesterase"/>
    <property type="match status" value="1"/>
</dbReference>
<dbReference type="GO" id="GO:0008081">
    <property type="term" value="F:phosphoric diester hydrolase activity"/>
    <property type="evidence" value="ECO:0007669"/>
    <property type="project" value="InterPro"/>
</dbReference>
<organism evidence="1 2">
    <name type="scientific">Segetibacter aerophilus</name>
    <dbReference type="NCBI Taxonomy" id="670293"/>
    <lineage>
        <taxon>Bacteria</taxon>
        <taxon>Pseudomonadati</taxon>
        <taxon>Bacteroidota</taxon>
        <taxon>Chitinophagia</taxon>
        <taxon>Chitinophagales</taxon>
        <taxon>Chitinophagaceae</taxon>
        <taxon>Segetibacter</taxon>
    </lineage>
</organism>
<keyword evidence="2" id="KW-1185">Reference proteome</keyword>
<evidence type="ECO:0000313" key="1">
    <source>
        <dbReference type="EMBL" id="GEO10383.1"/>
    </source>
</evidence>
<protein>
    <submittedName>
        <fullName evidence="1">Uncharacterized protein</fullName>
    </submittedName>
</protein>
<dbReference type="AlphaFoldDB" id="A0A512BEI4"/>
<dbReference type="PROSITE" id="PS50007">
    <property type="entry name" value="PIPLC_X_DOMAIN"/>
    <property type="match status" value="1"/>
</dbReference>
<dbReference type="InterPro" id="IPR017946">
    <property type="entry name" value="PLC-like_Pdiesterase_TIM-brl"/>
</dbReference>
<dbReference type="InterPro" id="IPR032075">
    <property type="entry name" value="PI-PLC-C1"/>
</dbReference>
<dbReference type="EMBL" id="BJYT01000010">
    <property type="protein sequence ID" value="GEO10383.1"/>
    <property type="molecule type" value="Genomic_DNA"/>
</dbReference>
<name>A0A512BEI4_9BACT</name>
<gene>
    <name evidence="1" type="ORF">SAE01_28790</name>
</gene>
<proteinExistence type="predicted"/>
<comment type="caution">
    <text evidence="1">The sequence shown here is derived from an EMBL/GenBank/DDBJ whole genome shotgun (WGS) entry which is preliminary data.</text>
</comment>
<dbReference type="Proteomes" id="UP000321513">
    <property type="component" value="Unassembled WGS sequence"/>
</dbReference>
<accession>A0A512BEI4</accession>
<evidence type="ECO:0000313" key="2">
    <source>
        <dbReference type="Proteomes" id="UP000321513"/>
    </source>
</evidence>
<dbReference type="GO" id="GO:0006629">
    <property type="term" value="P:lipid metabolic process"/>
    <property type="evidence" value="ECO:0007669"/>
    <property type="project" value="InterPro"/>
</dbReference>
<dbReference type="SUPFAM" id="SSF51695">
    <property type="entry name" value="PLC-like phosphodiesterases"/>
    <property type="match status" value="1"/>
</dbReference>
<reference evidence="1 2" key="1">
    <citation type="submission" date="2019-07" db="EMBL/GenBank/DDBJ databases">
        <title>Whole genome shotgun sequence of Segetibacter aerophilus NBRC 106135.</title>
        <authorList>
            <person name="Hosoyama A."/>
            <person name="Uohara A."/>
            <person name="Ohji S."/>
            <person name="Ichikawa N."/>
        </authorList>
    </citation>
    <scope>NUCLEOTIDE SEQUENCE [LARGE SCALE GENOMIC DNA]</scope>
    <source>
        <strain evidence="1 2">NBRC 106135</strain>
    </source>
</reference>
<sequence>MIAFIFCAPKKVKAGDTLLYNNKYSVACHNCYQKKYSSSLEEALAYTSTLELDIWDSQYFLGKKKCSGTDWFVKHSLFQKGNKNCAGGSLRKCLIEIEQWTRKNPEHEVLTIYIDKKEDWGSKKSARKPQDLDDLISSIFPATSIYSPKEVLQENKSLRNSVQGCNWPSTEELKGKIIFVITDATILTRKNKLLDKYLNKQQNNSLCFVAPLIKKKSEIIKPRGLSTQNISNVIFYNLGYKHSGLSSAISSSNYINRVYNSPETLATVNALADRKVNFIALHNYKLGGCQPIVTEGIKQN</sequence>